<dbReference type="Pfam" id="PF13426">
    <property type="entry name" value="PAS_9"/>
    <property type="match status" value="2"/>
</dbReference>
<dbReference type="CDD" id="cd00082">
    <property type="entry name" value="HisKA"/>
    <property type="match status" value="1"/>
</dbReference>
<dbReference type="Proteomes" id="UP000530060">
    <property type="component" value="Unassembled WGS sequence"/>
</dbReference>
<dbReference type="InterPro" id="IPR001610">
    <property type="entry name" value="PAC"/>
</dbReference>
<dbReference type="Pfam" id="PF08447">
    <property type="entry name" value="PAS_3"/>
    <property type="match status" value="2"/>
</dbReference>
<evidence type="ECO:0000256" key="3">
    <source>
        <dbReference type="ARBA" id="ARBA00022553"/>
    </source>
</evidence>
<proteinExistence type="predicted"/>
<accession>A0A6V6Z769</accession>
<dbReference type="InterPro" id="IPR052162">
    <property type="entry name" value="Sensor_kinase/Photoreceptor"/>
</dbReference>
<comment type="catalytic activity">
    <reaction evidence="1">
        <text>ATP + protein L-histidine = ADP + protein N-phospho-L-histidine.</text>
        <dbReference type="EC" id="2.7.13.3"/>
    </reaction>
</comment>
<dbReference type="InterPro" id="IPR004358">
    <property type="entry name" value="Sig_transdc_His_kin-like_C"/>
</dbReference>
<dbReference type="InterPro" id="IPR013655">
    <property type="entry name" value="PAS_fold_3"/>
</dbReference>
<feature type="coiled-coil region" evidence="6">
    <location>
        <begin position="1076"/>
        <end position="1110"/>
    </location>
</feature>
<dbReference type="PANTHER" id="PTHR43304:SF1">
    <property type="entry name" value="PAC DOMAIN-CONTAINING PROTEIN"/>
    <property type="match status" value="1"/>
</dbReference>
<gene>
    <name evidence="10" type="primary">sasA_5</name>
    <name evidence="10" type="ORF">FLAT13_03948</name>
</gene>
<dbReference type="Pfam" id="PF00512">
    <property type="entry name" value="HisKA"/>
    <property type="match status" value="1"/>
</dbReference>
<protein>
    <recommendedName>
        <fullName evidence="2">histidine kinase</fullName>
        <ecNumber evidence="2">2.7.13.3</ecNumber>
    </recommendedName>
</protein>
<feature type="domain" description="PAS" evidence="8">
    <location>
        <begin position="817"/>
        <end position="888"/>
    </location>
</feature>
<evidence type="ECO:0000256" key="1">
    <source>
        <dbReference type="ARBA" id="ARBA00000085"/>
    </source>
</evidence>
<evidence type="ECO:0000313" key="11">
    <source>
        <dbReference type="Proteomes" id="UP000530060"/>
    </source>
</evidence>
<evidence type="ECO:0000256" key="4">
    <source>
        <dbReference type="ARBA" id="ARBA00022679"/>
    </source>
</evidence>
<keyword evidence="6" id="KW-0175">Coiled coil</keyword>
<evidence type="ECO:0000256" key="2">
    <source>
        <dbReference type="ARBA" id="ARBA00012438"/>
    </source>
</evidence>
<dbReference type="SMART" id="SM00388">
    <property type="entry name" value="HisKA"/>
    <property type="match status" value="1"/>
</dbReference>
<keyword evidence="4 10" id="KW-0808">Transferase</keyword>
<dbReference type="PROSITE" id="PS50112">
    <property type="entry name" value="PAS"/>
    <property type="match status" value="2"/>
</dbReference>
<keyword evidence="11" id="KW-1185">Reference proteome</keyword>
<dbReference type="InterPro" id="IPR000014">
    <property type="entry name" value="PAS"/>
</dbReference>
<dbReference type="PROSITE" id="PS50113">
    <property type="entry name" value="PAC"/>
    <property type="match status" value="4"/>
</dbReference>
<feature type="coiled-coil region" evidence="6">
    <location>
        <begin position="800"/>
        <end position="827"/>
    </location>
</feature>
<evidence type="ECO:0000256" key="5">
    <source>
        <dbReference type="ARBA" id="ARBA00022777"/>
    </source>
</evidence>
<dbReference type="InterPro" id="IPR005467">
    <property type="entry name" value="His_kinase_dom"/>
</dbReference>
<reference evidence="10 11" key="1">
    <citation type="submission" date="2020-06" db="EMBL/GenBank/DDBJ databases">
        <authorList>
            <person name="Criscuolo A."/>
        </authorList>
    </citation>
    <scope>NUCLEOTIDE SEQUENCE [LARGE SCALE GENOMIC DNA]</scope>
    <source>
        <strain evidence="11">CIP 111411</strain>
    </source>
</reference>
<dbReference type="CDD" id="cd00130">
    <property type="entry name" value="PAS"/>
    <property type="match status" value="4"/>
</dbReference>
<feature type="domain" description="PAC" evidence="9">
    <location>
        <begin position="764"/>
        <end position="816"/>
    </location>
</feature>
<dbReference type="PANTHER" id="PTHR43304">
    <property type="entry name" value="PHYTOCHROME-LIKE PROTEIN CPH1"/>
    <property type="match status" value="1"/>
</dbReference>
<sequence>MTNKEYYFLQGGGEMGELIRNKDWSKTPLGTPDIWPQSLRTSLGIILNSKFPMFLWWGDELTCFYNDAYRPSLGNEGKHPKILGQKAEDAWPEIWPIINPLIQQVLAGEESTWSENQLIPIYRNGKIEDVYWTFSYSPVHDESGKIAGVMVICSETTENIYYLKKLEESNNRYLNNIIQAPTAMCVFRGKNHVVEIVNDMMLEIWGKSKNEVINKPIFEGLPEAKGQGLESILDKVYQTGEKFIANEHPVNLPRNGKIETTYINFGYEALKEADGTISGIVAIAIEVTEQIISRSRIEESEHKIRALVENAPFAIAVYTGEEMIIELANESIINIWGKGNDVIGKSFMDLLPELTNQLVFEQIKNVYKTGQPFHTENTPLDLLVDGNWGTYYFNYQFTPLYDLKGNIYGVMNTGLDLTDLNLAKKRVEESEENLRSMVLQSPIGICVLDAATLVTEIVNDSFIEIAGKPYDEIAGKYYWDAFVEVKSYYEEALENVVDNGIPFYINEVEMILVRHGKEETIYVTFVYAPLKNIEGEVKKVAIWVLDNTPQVKARREIEEANKQFRNTVKQAPVGITILRGQEHIVEMANQAYLKLVDRDEASFVGRPLFDSLPEVKETVSSLLDAVLNTGIPYHGNEVPVPLRRQGIEDVCYFDFLYHPLKEEDGKISGIIVTVTEVTEKVEAKNEIEQNEQRLNIIVEASELGTWELNVKTKELIYSNRYLEIIGGYKEYVELTHEQLLKHVHRDDLPIREKAFKHAIASGHLYYEARVIWNDGSVHWVEAKGKVFYDADNKLERLLGTARDITELKKHQQELEESEQKFRLLASSMPQHIWTSDTDGNLNYCNKSVYTYSGLTPKQIAEEGWLQIVHPDERAESSKVWMESIATGKDFLFEHRFKRHDGVYRWQLSRASPQIDENGKIQMWVGTSTDIEDQKTFTNELEKLVKERTKELSLINESLRKSEERYHLMVEEVQDYAILYLNHEGIVENWNIGAEKIKGYKAEQIIGKSFSIFYTEEDRKNNLPNKLLQLARERGKAVQEGWRIRKDGTLFWSSAVITAIRNKKGEVIGFSKVTHDLTEKKKAEDKLKLNALELEQKNIELEQMNKELQSFAYISSHDLQEPLRKIQTFATQIIDRESDNLSDVGKDKFQRMQNAAKRMQTLINDLLAYSRTNVQERIFEKTDLSAIIDEVKEDLREELELHNAVIEKGKTYVIDVIPFQFRQLLYNLVSNSLKFSKPEIPALIKINSKIIKGATLTHKNVVPDIDYCHISISDNGIGFDQQYSAKIFEVFQRLHGKMEYTGTGIGLAIVKKIVENHNGFIMASGKQNKGATFDIYIPVNQNKQ</sequence>
<dbReference type="Gene3D" id="2.10.70.100">
    <property type="match status" value="1"/>
</dbReference>
<feature type="domain" description="PAC" evidence="9">
    <location>
        <begin position="1036"/>
        <end position="1088"/>
    </location>
</feature>
<dbReference type="Pfam" id="PF08448">
    <property type="entry name" value="PAS_4"/>
    <property type="match status" value="4"/>
</dbReference>
<feature type="domain" description="Histidine kinase" evidence="7">
    <location>
        <begin position="1113"/>
        <end position="1340"/>
    </location>
</feature>
<dbReference type="Gene3D" id="3.30.565.10">
    <property type="entry name" value="Histidine kinase-like ATPase, C-terminal domain"/>
    <property type="match status" value="1"/>
</dbReference>
<dbReference type="InterPro" id="IPR035965">
    <property type="entry name" value="PAS-like_dom_sf"/>
</dbReference>
<dbReference type="Gene3D" id="1.10.287.130">
    <property type="match status" value="1"/>
</dbReference>
<dbReference type="SUPFAM" id="SSF55785">
    <property type="entry name" value="PYP-like sensor domain (PAS domain)"/>
    <property type="match status" value="8"/>
</dbReference>
<evidence type="ECO:0000256" key="6">
    <source>
        <dbReference type="SAM" id="Coils"/>
    </source>
</evidence>
<dbReference type="GO" id="GO:0000155">
    <property type="term" value="F:phosphorelay sensor kinase activity"/>
    <property type="evidence" value="ECO:0007669"/>
    <property type="project" value="InterPro"/>
</dbReference>
<dbReference type="PRINTS" id="PR00344">
    <property type="entry name" value="BCTRLSENSOR"/>
</dbReference>
<name>A0A6V6Z769_9FLAO</name>
<dbReference type="InterPro" id="IPR003661">
    <property type="entry name" value="HisK_dim/P_dom"/>
</dbReference>
<dbReference type="InterPro" id="IPR003594">
    <property type="entry name" value="HATPase_dom"/>
</dbReference>
<comment type="caution">
    <text evidence="10">The sequence shown here is derived from an EMBL/GenBank/DDBJ whole genome shotgun (WGS) entry which is preliminary data.</text>
</comment>
<dbReference type="PROSITE" id="PS50109">
    <property type="entry name" value="HIS_KIN"/>
    <property type="match status" value="1"/>
</dbReference>
<keyword evidence="5 10" id="KW-0418">Kinase</keyword>
<feature type="domain" description="PAC" evidence="9">
    <location>
        <begin position="376"/>
        <end position="429"/>
    </location>
</feature>
<dbReference type="EC" id="2.7.13.3" evidence="2"/>
<feature type="domain" description="PAC" evidence="9">
    <location>
        <begin position="890"/>
        <end position="942"/>
    </location>
</feature>
<dbReference type="FunFam" id="3.30.450.20:FF:000099">
    <property type="entry name" value="Sensory box sensor histidine kinase"/>
    <property type="match status" value="1"/>
</dbReference>
<dbReference type="SMART" id="SM00091">
    <property type="entry name" value="PAS"/>
    <property type="match status" value="7"/>
</dbReference>
<dbReference type="SUPFAM" id="SSF55874">
    <property type="entry name" value="ATPase domain of HSP90 chaperone/DNA topoisomerase II/histidine kinase"/>
    <property type="match status" value="1"/>
</dbReference>
<evidence type="ECO:0000313" key="10">
    <source>
        <dbReference type="EMBL" id="CAD0007628.1"/>
    </source>
</evidence>
<dbReference type="InterPro" id="IPR000700">
    <property type="entry name" value="PAS-assoc_C"/>
</dbReference>
<dbReference type="SMART" id="SM00387">
    <property type="entry name" value="HATPase_c"/>
    <property type="match status" value="1"/>
</dbReference>
<evidence type="ECO:0000259" key="7">
    <source>
        <dbReference type="PROSITE" id="PS50109"/>
    </source>
</evidence>
<evidence type="ECO:0000259" key="9">
    <source>
        <dbReference type="PROSITE" id="PS50113"/>
    </source>
</evidence>
<dbReference type="InterPro" id="IPR036890">
    <property type="entry name" value="HATPase_C_sf"/>
</dbReference>
<dbReference type="InterPro" id="IPR036097">
    <property type="entry name" value="HisK_dim/P_sf"/>
</dbReference>
<dbReference type="InterPro" id="IPR013656">
    <property type="entry name" value="PAS_4"/>
</dbReference>
<dbReference type="Gene3D" id="3.30.450.20">
    <property type="entry name" value="PAS domain"/>
    <property type="match status" value="8"/>
</dbReference>
<dbReference type="NCBIfam" id="TIGR00229">
    <property type="entry name" value="sensory_box"/>
    <property type="match status" value="5"/>
</dbReference>
<organism evidence="10 11">
    <name type="scientific">Flavobacterium salmonis</name>
    <dbReference type="NCBI Taxonomy" id="2654844"/>
    <lineage>
        <taxon>Bacteria</taxon>
        <taxon>Pseudomonadati</taxon>
        <taxon>Bacteroidota</taxon>
        <taxon>Flavobacteriia</taxon>
        <taxon>Flavobacteriales</taxon>
        <taxon>Flavobacteriaceae</taxon>
        <taxon>Flavobacterium</taxon>
    </lineage>
</organism>
<keyword evidence="3" id="KW-0597">Phosphoprotein</keyword>
<feature type="domain" description="PAS" evidence="8">
    <location>
        <begin position="961"/>
        <end position="1034"/>
    </location>
</feature>
<dbReference type="EMBL" id="CAIJDP010000083">
    <property type="protein sequence ID" value="CAD0007628.1"/>
    <property type="molecule type" value="Genomic_DNA"/>
</dbReference>
<dbReference type="RefSeq" id="WP_180910122.1">
    <property type="nucleotide sequence ID" value="NZ_CAIJDP010000083.1"/>
</dbReference>
<dbReference type="SMART" id="SM00086">
    <property type="entry name" value="PAC"/>
    <property type="match status" value="5"/>
</dbReference>
<evidence type="ECO:0000259" key="8">
    <source>
        <dbReference type="PROSITE" id="PS50112"/>
    </source>
</evidence>
<dbReference type="Pfam" id="PF02518">
    <property type="entry name" value="HATPase_c"/>
    <property type="match status" value="1"/>
</dbReference>
<dbReference type="SUPFAM" id="SSF47384">
    <property type="entry name" value="Homodimeric domain of signal transducing histidine kinase"/>
    <property type="match status" value="1"/>
</dbReference>